<evidence type="ECO:0000313" key="10">
    <source>
        <dbReference type="Proteomes" id="UP000003560"/>
    </source>
</evidence>
<dbReference type="eggNOG" id="COG0226">
    <property type="taxonomic scope" value="Bacteria"/>
</dbReference>
<dbReference type="AlphaFoldDB" id="B6G9M9"/>
<dbReference type="PANTHER" id="PTHR30570">
    <property type="entry name" value="PERIPLASMIC PHOSPHATE BINDING COMPONENT OF PHOSPHATE ABC TRANSPORTER"/>
    <property type="match status" value="1"/>
</dbReference>
<evidence type="ECO:0000256" key="3">
    <source>
        <dbReference type="ARBA" id="ARBA00022448"/>
    </source>
</evidence>
<dbReference type="GO" id="GO:0006817">
    <property type="term" value="P:phosphate ion transport"/>
    <property type="evidence" value="ECO:0007669"/>
    <property type="project" value="UniProtKB-UniRule"/>
</dbReference>
<reference evidence="9 10" key="1">
    <citation type="submission" date="2008-10" db="EMBL/GenBank/DDBJ databases">
        <title>Draft genome sequence of Collinsella stercoris (DSM 13279).</title>
        <authorList>
            <person name="Sudarsanam P."/>
            <person name="Ley R."/>
            <person name="Guruge J."/>
            <person name="Turnbaugh P.J."/>
            <person name="Mahowald M."/>
            <person name="Liep D."/>
            <person name="Gordon J."/>
        </authorList>
    </citation>
    <scope>NUCLEOTIDE SEQUENCE [LARGE SCALE GENOMIC DNA]</scope>
    <source>
        <strain evidence="9 10">DSM 13279</strain>
    </source>
</reference>
<dbReference type="EMBL" id="ABXJ01000044">
    <property type="protein sequence ID" value="EEA91011.1"/>
    <property type="molecule type" value="Genomic_DNA"/>
</dbReference>
<feature type="non-terminal residue" evidence="9">
    <location>
        <position position="1"/>
    </location>
</feature>
<organism evidence="9 10">
    <name type="scientific">Collinsella stercoris DSM 13279</name>
    <dbReference type="NCBI Taxonomy" id="445975"/>
    <lineage>
        <taxon>Bacteria</taxon>
        <taxon>Bacillati</taxon>
        <taxon>Actinomycetota</taxon>
        <taxon>Coriobacteriia</taxon>
        <taxon>Coriobacteriales</taxon>
        <taxon>Coriobacteriaceae</taxon>
        <taxon>Collinsella</taxon>
    </lineage>
</organism>
<dbReference type="RefSeq" id="WP_006720432.1">
    <property type="nucleotide sequence ID" value="NZ_DS995474.1"/>
</dbReference>
<dbReference type="InterPro" id="IPR011862">
    <property type="entry name" value="Phos-bd"/>
</dbReference>
<evidence type="ECO:0000256" key="7">
    <source>
        <dbReference type="RuleBase" id="RU367119"/>
    </source>
</evidence>
<dbReference type="GO" id="GO:0005886">
    <property type="term" value="C:plasma membrane"/>
    <property type="evidence" value="ECO:0007669"/>
    <property type="project" value="UniProtKB-SubCell"/>
</dbReference>
<dbReference type="STRING" id="445975.COLSTE_00770"/>
<gene>
    <name evidence="9" type="primary">pstS</name>
    <name evidence="9" type="ORF">COLSTE_00770</name>
</gene>
<sequence length="252" mass="26674">QALVEAAAEQFMNENPDCVVSGSGNGSGAGLTAVSSGTVTIGNSDVFAETKLDADAAAKLVDHEVAVVGMGPIVSKNVTVDDLTLEQLKGIFGGTITNWKEVGGEDAEIVVVNRKEGSGTRATFEAAVFGDEKNSYKPAQPEQDKSGDVQTLMGSTDNAISYIDFSHFDDTKFTAIKVGGVEPESKNVLDNSFPIWATEHMYCAKDADDATKAFLEYMLSDDVQSSLVEEQGFIPVSEMVVVKDAEGNVSNK</sequence>
<keyword evidence="10" id="KW-1185">Reference proteome</keyword>
<proteinExistence type="inferred from homology"/>
<dbReference type="OrthoDB" id="9790048at2"/>
<dbReference type="Proteomes" id="UP000003560">
    <property type="component" value="Unassembled WGS sequence"/>
</dbReference>
<keyword evidence="6" id="KW-0472">Membrane</keyword>
<reference evidence="9 10" key="2">
    <citation type="submission" date="2008-10" db="EMBL/GenBank/DDBJ databases">
        <authorList>
            <person name="Fulton L."/>
            <person name="Clifton S."/>
            <person name="Fulton B."/>
            <person name="Xu J."/>
            <person name="Minx P."/>
            <person name="Pepin K.H."/>
            <person name="Johnson M."/>
            <person name="Thiruvilangam P."/>
            <person name="Bhonagiri V."/>
            <person name="Nash W.E."/>
            <person name="Mardis E.R."/>
            <person name="Wilson R.K."/>
        </authorList>
    </citation>
    <scope>NUCLEOTIDE SEQUENCE [LARGE SCALE GENOMIC DNA]</scope>
    <source>
        <strain evidence="9 10">DSM 13279</strain>
    </source>
</reference>
<evidence type="ECO:0000256" key="5">
    <source>
        <dbReference type="ARBA" id="ARBA00022729"/>
    </source>
</evidence>
<dbReference type="Gene3D" id="3.40.190.10">
    <property type="entry name" value="Periplasmic binding protein-like II"/>
    <property type="match status" value="2"/>
</dbReference>
<accession>B6G9M9</accession>
<comment type="subcellular location">
    <subcellularLocation>
        <location evidence="1">Cell membrane</location>
    </subcellularLocation>
</comment>
<evidence type="ECO:0000256" key="4">
    <source>
        <dbReference type="ARBA" id="ARBA00022475"/>
    </source>
</evidence>
<evidence type="ECO:0000256" key="1">
    <source>
        <dbReference type="ARBA" id="ARBA00004236"/>
    </source>
</evidence>
<protein>
    <recommendedName>
        <fullName evidence="7">Phosphate-binding protein</fullName>
    </recommendedName>
</protein>
<dbReference type="InterPro" id="IPR050811">
    <property type="entry name" value="Phosphate_ABC_transporter"/>
</dbReference>
<dbReference type="CDD" id="cd13653">
    <property type="entry name" value="PBP2_phosphate_like_1"/>
    <property type="match status" value="1"/>
</dbReference>
<keyword evidence="5" id="KW-0732">Signal</keyword>
<evidence type="ECO:0000313" key="9">
    <source>
        <dbReference type="EMBL" id="EEA91011.1"/>
    </source>
</evidence>
<keyword evidence="3 7" id="KW-0813">Transport</keyword>
<dbReference type="Pfam" id="PF12849">
    <property type="entry name" value="PBP_like_2"/>
    <property type="match status" value="1"/>
</dbReference>
<dbReference type="PANTHER" id="PTHR30570:SF4">
    <property type="entry name" value="PHOSPHATE-BINDING PROTEIN PSTS 1"/>
    <property type="match status" value="1"/>
</dbReference>
<dbReference type="SUPFAM" id="SSF53850">
    <property type="entry name" value="Periplasmic binding protein-like II"/>
    <property type="match status" value="1"/>
</dbReference>
<dbReference type="HOGENOM" id="CLU_1100433_0_0_11"/>
<dbReference type="NCBIfam" id="TIGR02136">
    <property type="entry name" value="ptsS_2"/>
    <property type="match status" value="1"/>
</dbReference>
<dbReference type="InterPro" id="IPR024370">
    <property type="entry name" value="PBP_domain"/>
</dbReference>
<dbReference type="GO" id="GO:0042301">
    <property type="term" value="F:phosphate ion binding"/>
    <property type="evidence" value="ECO:0007669"/>
    <property type="project" value="UniProtKB-UniRule"/>
</dbReference>
<comment type="caution">
    <text evidence="9">The sequence shown here is derived from an EMBL/GenBank/DDBJ whole genome shotgun (WGS) entry which is preliminary data.</text>
</comment>
<name>B6G9M9_9ACTN</name>
<evidence type="ECO:0000256" key="6">
    <source>
        <dbReference type="ARBA" id="ARBA00023136"/>
    </source>
</evidence>
<comment type="similarity">
    <text evidence="2 7">Belongs to the PstS family.</text>
</comment>
<keyword evidence="7" id="KW-0592">Phosphate transport</keyword>
<feature type="domain" description="PBP" evidence="8">
    <location>
        <begin position="4"/>
        <end position="222"/>
    </location>
</feature>
<comment type="function">
    <text evidence="7">Involved in the system for phosphate transport across the cytoplasmic membrane.</text>
</comment>
<keyword evidence="4" id="KW-1003">Cell membrane</keyword>
<evidence type="ECO:0000256" key="2">
    <source>
        <dbReference type="ARBA" id="ARBA00008725"/>
    </source>
</evidence>
<evidence type="ECO:0000259" key="8">
    <source>
        <dbReference type="Pfam" id="PF12849"/>
    </source>
</evidence>